<reference evidence="3" key="1">
    <citation type="journal article" date="2014" name="Int. J. Syst. Evol. Microbiol.">
        <title>Complete genome sequence of Corynebacterium casei LMG S-19264T (=DSM 44701T), isolated from a smear-ripened cheese.</title>
        <authorList>
            <consortium name="US DOE Joint Genome Institute (JGI-PGF)"/>
            <person name="Walter F."/>
            <person name="Albersmeier A."/>
            <person name="Kalinowski J."/>
            <person name="Ruckert C."/>
        </authorList>
    </citation>
    <scope>NUCLEOTIDE SEQUENCE</scope>
    <source>
        <strain evidence="3">CGMCC 1.15095</strain>
    </source>
</reference>
<dbReference type="Pfam" id="PF06283">
    <property type="entry name" value="ThuA"/>
    <property type="match status" value="1"/>
</dbReference>
<dbReference type="PANTHER" id="PTHR40469:SF2">
    <property type="entry name" value="GALACTOSE-BINDING DOMAIN-LIKE SUPERFAMILY PROTEIN"/>
    <property type="match status" value="1"/>
</dbReference>
<dbReference type="PANTHER" id="PTHR40469">
    <property type="entry name" value="SECRETED GLYCOSYL HYDROLASE"/>
    <property type="match status" value="1"/>
</dbReference>
<feature type="domain" description="ThuA-like" evidence="2">
    <location>
        <begin position="135"/>
        <end position="357"/>
    </location>
</feature>
<reference evidence="3" key="2">
    <citation type="submission" date="2020-09" db="EMBL/GenBank/DDBJ databases">
        <authorList>
            <person name="Sun Q."/>
            <person name="Zhou Y."/>
        </authorList>
    </citation>
    <scope>NUCLEOTIDE SEQUENCE</scope>
    <source>
        <strain evidence="3">CGMCC 1.15095</strain>
    </source>
</reference>
<name>A0A916TP67_9SPHN</name>
<organism evidence="3 4">
    <name type="scientific">Novosphingobium endophyticum</name>
    <dbReference type="NCBI Taxonomy" id="1955250"/>
    <lineage>
        <taxon>Bacteria</taxon>
        <taxon>Pseudomonadati</taxon>
        <taxon>Pseudomonadota</taxon>
        <taxon>Alphaproteobacteria</taxon>
        <taxon>Sphingomonadales</taxon>
        <taxon>Sphingomonadaceae</taxon>
        <taxon>Novosphingobium</taxon>
    </lineage>
</organism>
<dbReference type="AlphaFoldDB" id="A0A916TP67"/>
<dbReference type="Gene3D" id="3.40.50.880">
    <property type="match status" value="1"/>
</dbReference>
<dbReference type="SUPFAM" id="SSF52317">
    <property type="entry name" value="Class I glutamine amidotransferase-like"/>
    <property type="match status" value="1"/>
</dbReference>
<protein>
    <recommendedName>
        <fullName evidence="2">ThuA-like domain-containing protein</fullName>
    </recommendedName>
</protein>
<accession>A0A916TP67</accession>
<gene>
    <name evidence="3" type="ORF">GCM10011494_00060</name>
</gene>
<comment type="caution">
    <text evidence="3">The sequence shown here is derived from an EMBL/GenBank/DDBJ whole genome shotgun (WGS) entry which is preliminary data.</text>
</comment>
<evidence type="ECO:0000259" key="2">
    <source>
        <dbReference type="Pfam" id="PF06283"/>
    </source>
</evidence>
<evidence type="ECO:0000313" key="3">
    <source>
        <dbReference type="EMBL" id="GGB85777.1"/>
    </source>
</evidence>
<sequence>MKKQLSFLAACITMSLCQPAFAAPLDCPLRDEPYSTKSPLIDVLLSPGAREVLDKAAPGKLDKIPERFAGTTAPSFAAILSVEMAGRFTGIPAEKMPALDAELRKVPVTEADKTARCVRYDNDVPKFDLPSGKPRLLLFEKIVGFRDDPSVKAAHDAFVGMAERNGWAIASTEKAGAINDKTLGQFDAVIWNNISGDVLTLGQRRALQDFLKRGGGFVAVHGSAGDPVYFWDWYADSLIGARFKGHPMDPQFQDARIEVNADHPLTRDLPSDWTMKDEWYSFSTNPRAVGANVLLSLDESSYLPEGMGADLRMGDHPLAWTNCQGKGRVFYSAIGHLPETYSEPHYVTVLEDAIRWAADTNTPCSN</sequence>
<keyword evidence="4" id="KW-1185">Reference proteome</keyword>
<evidence type="ECO:0000313" key="4">
    <source>
        <dbReference type="Proteomes" id="UP000608154"/>
    </source>
</evidence>
<evidence type="ECO:0000256" key="1">
    <source>
        <dbReference type="SAM" id="SignalP"/>
    </source>
</evidence>
<feature type="signal peptide" evidence="1">
    <location>
        <begin position="1"/>
        <end position="22"/>
    </location>
</feature>
<dbReference type="InterPro" id="IPR029062">
    <property type="entry name" value="Class_I_gatase-like"/>
</dbReference>
<dbReference type="Proteomes" id="UP000608154">
    <property type="component" value="Unassembled WGS sequence"/>
</dbReference>
<dbReference type="RefSeq" id="WP_188766989.1">
    <property type="nucleotide sequence ID" value="NZ_BMHK01000001.1"/>
</dbReference>
<dbReference type="InterPro" id="IPR029010">
    <property type="entry name" value="ThuA-like"/>
</dbReference>
<feature type="chain" id="PRO_5037815374" description="ThuA-like domain-containing protein" evidence="1">
    <location>
        <begin position="23"/>
        <end position="366"/>
    </location>
</feature>
<dbReference type="EMBL" id="BMHK01000001">
    <property type="protein sequence ID" value="GGB85777.1"/>
    <property type="molecule type" value="Genomic_DNA"/>
</dbReference>
<keyword evidence="1" id="KW-0732">Signal</keyword>
<proteinExistence type="predicted"/>